<feature type="region of interest" description="Disordered" evidence="1">
    <location>
        <begin position="203"/>
        <end position="233"/>
    </location>
</feature>
<name>A0A1W0D9G8_9NEIS</name>
<feature type="compositionally biased region" description="Low complexity" evidence="1">
    <location>
        <begin position="158"/>
        <end position="169"/>
    </location>
</feature>
<protein>
    <submittedName>
        <fullName evidence="2">Uncharacterized protein</fullName>
    </submittedName>
</protein>
<organism evidence="2 3">
    <name type="scientific">Chromobacterium haemolyticum</name>
    <dbReference type="NCBI Taxonomy" id="394935"/>
    <lineage>
        <taxon>Bacteria</taxon>
        <taxon>Pseudomonadati</taxon>
        <taxon>Pseudomonadota</taxon>
        <taxon>Betaproteobacteria</taxon>
        <taxon>Neisseriales</taxon>
        <taxon>Chromobacteriaceae</taxon>
        <taxon>Chromobacterium</taxon>
    </lineage>
</organism>
<feature type="compositionally biased region" description="Pro residues" evidence="1">
    <location>
        <begin position="170"/>
        <end position="181"/>
    </location>
</feature>
<comment type="caution">
    <text evidence="2">The sequence shown here is derived from an EMBL/GenBank/DDBJ whole genome shotgun (WGS) entry which is preliminary data.</text>
</comment>
<dbReference type="EMBL" id="MUKV01000002">
    <property type="protein sequence ID" value="OQS43665.1"/>
    <property type="molecule type" value="Genomic_DNA"/>
</dbReference>
<accession>A0A1W0D9G8</accession>
<feature type="compositionally biased region" description="Pro residues" evidence="1">
    <location>
        <begin position="1"/>
        <end position="13"/>
    </location>
</feature>
<feature type="region of interest" description="Disordered" evidence="1">
    <location>
        <begin position="1"/>
        <end position="103"/>
    </location>
</feature>
<gene>
    <name evidence="2" type="ORF">B0T45_02835</name>
</gene>
<evidence type="ECO:0000313" key="2">
    <source>
        <dbReference type="EMBL" id="OQS43665.1"/>
    </source>
</evidence>
<feature type="compositionally biased region" description="Low complexity" evidence="1">
    <location>
        <begin position="59"/>
        <end position="70"/>
    </location>
</feature>
<reference evidence="2 3" key="1">
    <citation type="submission" date="2017-02" db="EMBL/GenBank/DDBJ databases">
        <title>Chromobacterium haemolyticum H5244.</title>
        <authorList>
            <person name="Gulvik C.A."/>
        </authorList>
    </citation>
    <scope>NUCLEOTIDE SEQUENCE [LARGE SCALE GENOMIC DNA]</scope>
    <source>
        <strain evidence="2 3">H5244</strain>
    </source>
</reference>
<feature type="compositionally biased region" description="Polar residues" evidence="1">
    <location>
        <begin position="48"/>
        <end position="58"/>
    </location>
</feature>
<sequence>MIRSLPPPRPQPAAAPVAAPRTCPQPAWTAQLRGVSQAASPQPAPRTAQPSRSVSQLRQAFQQAASQPPAKTLARSAGKLRLPMPLADSASTRANAAPTPRRDPMALLRQRMTPEALKDFEQKLADTAGKRAPVKTPQQSVAVVQAAPAVMAAPASPVLAAAPQPTQPGQIPPPPPPPPPVNAAAPAAGPTRVWNKIAAASATDIQQLRDEQSQKLRKEPGSKPSAASPAGNELIKELKERQALREQRMAARAADAQER</sequence>
<dbReference type="Proteomes" id="UP000192721">
    <property type="component" value="Unassembled WGS sequence"/>
</dbReference>
<proteinExistence type="predicted"/>
<feature type="region of interest" description="Disordered" evidence="1">
    <location>
        <begin position="158"/>
        <end position="190"/>
    </location>
</feature>
<dbReference type="AlphaFoldDB" id="A0A1W0D9G8"/>
<feature type="compositionally biased region" description="Basic and acidic residues" evidence="1">
    <location>
        <begin position="207"/>
        <end position="221"/>
    </location>
</feature>
<evidence type="ECO:0000313" key="3">
    <source>
        <dbReference type="Proteomes" id="UP000192721"/>
    </source>
</evidence>
<evidence type="ECO:0000256" key="1">
    <source>
        <dbReference type="SAM" id="MobiDB-lite"/>
    </source>
</evidence>